<comment type="subcellular location">
    <subcellularLocation>
        <location evidence="1">Cell membrane</location>
        <topology evidence="1">Multi-pass membrane protein</topology>
    </subcellularLocation>
</comment>
<dbReference type="PANTHER" id="PTHR35007:SF1">
    <property type="entry name" value="PILUS ASSEMBLY PROTEIN"/>
    <property type="match status" value="1"/>
</dbReference>
<dbReference type="EMBL" id="NQWI01000004">
    <property type="protein sequence ID" value="PDW04826.1"/>
    <property type="molecule type" value="Genomic_DNA"/>
</dbReference>
<dbReference type="Pfam" id="PF00482">
    <property type="entry name" value="T2SSF"/>
    <property type="match status" value="1"/>
</dbReference>
<dbReference type="GO" id="GO:0005886">
    <property type="term" value="C:plasma membrane"/>
    <property type="evidence" value="ECO:0007669"/>
    <property type="project" value="UniProtKB-SubCell"/>
</dbReference>
<proteinExistence type="predicted"/>
<feature type="transmembrane region" description="Helical" evidence="6">
    <location>
        <begin position="96"/>
        <end position="115"/>
    </location>
</feature>
<dbReference type="Proteomes" id="UP000220527">
    <property type="component" value="Unassembled WGS sequence"/>
</dbReference>
<feature type="domain" description="Type II secretion system protein GspF" evidence="7">
    <location>
        <begin position="160"/>
        <end position="284"/>
    </location>
</feature>
<accession>A0A2A6RPI1</accession>
<evidence type="ECO:0000256" key="1">
    <source>
        <dbReference type="ARBA" id="ARBA00004651"/>
    </source>
</evidence>
<evidence type="ECO:0000256" key="4">
    <source>
        <dbReference type="ARBA" id="ARBA00022989"/>
    </source>
</evidence>
<dbReference type="PANTHER" id="PTHR35007">
    <property type="entry name" value="INTEGRAL MEMBRANE PROTEIN-RELATED"/>
    <property type="match status" value="1"/>
</dbReference>
<organism evidence="8 9">
    <name type="scientific">Candidatus Viridilinea mediisalina</name>
    <dbReference type="NCBI Taxonomy" id="2024553"/>
    <lineage>
        <taxon>Bacteria</taxon>
        <taxon>Bacillati</taxon>
        <taxon>Chloroflexota</taxon>
        <taxon>Chloroflexia</taxon>
        <taxon>Chloroflexales</taxon>
        <taxon>Chloroflexineae</taxon>
        <taxon>Oscillochloridaceae</taxon>
        <taxon>Candidatus Viridilinea</taxon>
    </lineage>
</organism>
<gene>
    <name evidence="8" type="ORF">CJ255_01930</name>
</gene>
<dbReference type="InterPro" id="IPR018076">
    <property type="entry name" value="T2SS_GspF_dom"/>
</dbReference>
<dbReference type="InterPro" id="IPR042094">
    <property type="entry name" value="T2SS_GspF_sf"/>
</dbReference>
<reference evidence="9" key="1">
    <citation type="submission" date="2017-08" db="EMBL/GenBank/DDBJ databases">
        <authorList>
            <person name="Grouzdev D.S."/>
            <person name="Gaisin V.A."/>
            <person name="Rysina M.S."/>
            <person name="Gorlenko V.M."/>
        </authorList>
    </citation>
    <scope>NUCLEOTIDE SEQUENCE [LARGE SCALE GENOMIC DNA]</scope>
    <source>
        <strain evidence="9">Kir15-3F</strain>
    </source>
</reference>
<keyword evidence="2" id="KW-1003">Cell membrane</keyword>
<name>A0A2A6RPI1_9CHLR</name>
<dbReference type="RefSeq" id="WP_097642408.1">
    <property type="nucleotide sequence ID" value="NZ_NQWI01000004.1"/>
</dbReference>
<keyword evidence="3 6" id="KW-0812">Transmembrane</keyword>
<dbReference type="AlphaFoldDB" id="A0A2A6RPI1"/>
<evidence type="ECO:0000313" key="9">
    <source>
        <dbReference type="Proteomes" id="UP000220527"/>
    </source>
</evidence>
<feature type="transmembrane region" description="Helical" evidence="6">
    <location>
        <begin position="12"/>
        <end position="32"/>
    </location>
</feature>
<protein>
    <submittedName>
        <fullName evidence="8">Secretion system protein</fullName>
    </submittedName>
</protein>
<evidence type="ECO:0000256" key="3">
    <source>
        <dbReference type="ARBA" id="ARBA00022692"/>
    </source>
</evidence>
<evidence type="ECO:0000256" key="5">
    <source>
        <dbReference type="ARBA" id="ARBA00023136"/>
    </source>
</evidence>
<keyword evidence="5 6" id="KW-0472">Membrane</keyword>
<sequence length="331" mass="35834">MDQLLTPELMPFILGGFGLLLLLLIVAVVVVMRNSGDRDVAERLSEFAGGGAEAQQGMDPRQALEQIDKVVSQSKQGSNTARDLARADVKLTVAEFYLTKLAAAGIGVAVGLYIGRASGTAMIAGAIVGALVFSFFPNMYVNFQAKKRLTAFNNQLGDTITMMANALRGGYSFLQTLDMVSKEAPYPVNVEFRRVVQEVGLGRSTEEALANLQRRVPSEDLDLLITAVNIQMEVGGNLAQILDTIGHTIRERVRIKGEIQTLTAQGRISAWVITGLPIGLAIFISVVNPDYMAPIFSFGMPPEHWCCLPVVSLVMIGIGFVTIMKIMDIEV</sequence>
<feature type="transmembrane region" description="Helical" evidence="6">
    <location>
        <begin position="268"/>
        <end position="288"/>
    </location>
</feature>
<comment type="caution">
    <text evidence="8">The sequence shown here is derived from an EMBL/GenBank/DDBJ whole genome shotgun (WGS) entry which is preliminary data.</text>
</comment>
<keyword evidence="9" id="KW-1185">Reference proteome</keyword>
<evidence type="ECO:0000313" key="8">
    <source>
        <dbReference type="EMBL" id="PDW04826.1"/>
    </source>
</evidence>
<feature type="transmembrane region" description="Helical" evidence="6">
    <location>
        <begin position="121"/>
        <end position="141"/>
    </location>
</feature>
<dbReference type="Gene3D" id="1.20.81.30">
    <property type="entry name" value="Type II secretion system (T2SS), domain F"/>
    <property type="match status" value="1"/>
</dbReference>
<feature type="transmembrane region" description="Helical" evidence="6">
    <location>
        <begin position="308"/>
        <end position="327"/>
    </location>
</feature>
<evidence type="ECO:0000256" key="6">
    <source>
        <dbReference type="SAM" id="Phobius"/>
    </source>
</evidence>
<keyword evidence="4 6" id="KW-1133">Transmembrane helix</keyword>
<evidence type="ECO:0000256" key="2">
    <source>
        <dbReference type="ARBA" id="ARBA00022475"/>
    </source>
</evidence>
<dbReference type="OrthoDB" id="9803381at2"/>
<evidence type="ECO:0000259" key="7">
    <source>
        <dbReference type="Pfam" id="PF00482"/>
    </source>
</evidence>